<feature type="domain" description="HTH tetR-type" evidence="3">
    <location>
        <begin position="1"/>
        <end position="59"/>
    </location>
</feature>
<evidence type="ECO:0000313" key="4">
    <source>
        <dbReference type="EMBL" id="TGL33399.1"/>
    </source>
</evidence>
<dbReference type="AlphaFoldDB" id="A0A4R9J4M0"/>
<dbReference type="SUPFAM" id="SSF46689">
    <property type="entry name" value="Homeodomain-like"/>
    <property type="match status" value="1"/>
</dbReference>
<dbReference type="Pfam" id="PF00440">
    <property type="entry name" value="TetR_N"/>
    <property type="match status" value="1"/>
</dbReference>
<evidence type="ECO:0000259" key="3">
    <source>
        <dbReference type="PROSITE" id="PS50977"/>
    </source>
</evidence>
<evidence type="ECO:0000256" key="2">
    <source>
        <dbReference type="PROSITE-ProRule" id="PRU00335"/>
    </source>
</evidence>
<dbReference type="PANTHER" id="PTHR43479:SF11">
    <property type="entry name" value="ACREF_ENVCD OPERON REPRESSOR-RELATED"/>
    <property type="match status" value="1"/>
</dbReference>
<feature type="DNA-binding region" description="H-T-H motif" evidence="2">
    <location>
        <begin position="22"/>
        <end position="41"/>
    </location>
</feature>
<comment type="caution">
    <text evidence="4">The sequence shown here is derived from an EMBL/GenBank/DDBJ whole genome shotgun (WGS) entry which is preliminary data.</text>
</comment>
<keyword evidence="5" id="KW-1185">Reference proteome</keyword>
<dbReference type="RefSeq" id="WP_135581500.1">
    <property type="nucleotide sequence ID" value="NZ_RQGA01000021.1"/>
</dbReference>
<dbReference type="PANTHER" id="PTHR43479">
    <property type="entry name" value="ACREF/ENVCD OPERON REPRESSOR-RELATED"/>
    <property type="match status" value="1"/>
</dbReference>
<organism evidence="4 5">
    <name type="scientific">Leptospira perdikensis</name>
    <dbReference type="NCBI Taxonomy" id="2484948"/>
    <lineage>
        <taxon>Bacteria</taxon>
        <taxon>Pseudomonadati</taxon>
        <taxon>Spirochaetota</taxon>
        <taxon>Spirochaetia</taxon>
        <taxon>Leptospirales</taxon>
        <taxon>Leptospiraceae</taxon>
        <taxon>Leptospira</taxon>
    </lineage>
</organism>
<dbReference type="OrthoDB" id="329481at2"/>
<keyword evidence="1 2" id="KW-0238">DNA-binding</keyword>
<dbReference type="Proteomes" id="UP000298125">
    <property type="component" value="Unassembled WGS sequence"/>
</dbReference>
<dbReference type="EMBL" id="RQGA01000021">
    <property type="protein sequence ID" value="TGL33399.1"/>
    <property type="molecule type" value="Genomic_DNA"/>
</dbReference>
<dbReference type="InterPro" id="IPR050624">
    <property type="entry name" value="HTH-type_Tx_Regulator"/>
</dbReference>
<dbReference type="InterPro" id="IPR009057">
    <property type="entry name" value="Homeodomain-like_sf"/>
</dbReference>
<reference evidence="4" key="1">
    <citation type="journal article" date="2019" name="PLoS Negl. Trop. Dis.">
        <title>Revisiting the worldwide diversity of Leptospira species in the environment.</title>
        <authorList>
            <person name="Vincent A.T."/>
            <person name="Schiettekatte O."/>
            <person name="Bourhy P."/>
            <person name="Veyrier F.J."/>
            <person name="Picardeau M."/>
        </authorList>
    </citation>
    <scope>NUCLEOTIDE SEQUENCE [LARGE SCALE GENOMIC DNA]</scope>
    <source>
        <strain evidence="4">201702692</strain>
    </source>
</reference>
<protein>
    <submittedName>
        <fullName evidence="4">TetR/AcrR family transcriptional regulator</fullName>
    </submittedName>
</protein>
<dbReference type="InterPro" id="IPR001647">
    <property type="entry name" value="HTH_TetR"/>
</dbReference>
<sequence>MKEKIIQTALRICERDGYESFSMRKLATKLDLDPMAVYHYFENKEALTKAMVEQIFNRFQKKISKTNKNPKINLKKILTEYWNLFIEYPGMSLYLIKNSHEDFPSVITFNQTLRDLIRDLHPGKEIEKVLYITIDFIHGNAFAHSSILNGKTKGEKIRSVQKVFESTLSYLLDLLSKS</sequence>
<proteinExistence type="predicted"/>
<dbReference type="PROSITE" id="PS50977">
    <property type="entry name" value="HTH_TETR_2"/>
    <property type="match status" value="1"/>
</dbReference>
<name>A0A4R9J4M0_9LEPT</name>
<dbReference type="Gene3D" id="1.10.357.10">
    <property type="entry name" value="Tetracycline Repressor, domain 2"/>
    <property type="match status" value="1"/>
</dbReference>
<evidence type="ECO:0000256" key="1">
    <source>
        <dbReference type="ARBA" id="ARBA00023125"/>
    </source>
</evidence>
<dbReference type="GO" id="GO:0003677">
    <property type="term" value="F:DNA binding"/>
    <property type="evidence" value="ECO:0007669"/>
    <property type="project" value="UniProtKB-UniRule"/>
</dbReference>
<gene>
    <name evidence="4" type="ORF">EHQ49_18540</name>
</gene>
<evidence type="ECO:0000313" key="5">
    <source>
        <dbReference type="Proteomes" id="UP000298125"/>
    </source>
</evidence>
<accession>A0A4R9J4M0</accession>
<dbReference type="PRINTS" id="PR00455">
    <property type="entry name" value="HTHTETR"/>
</dbReference>